<dbReference type="EMBL" id="JAQQWI010000018">
    <property type="protein sequence ID" value="KAK8001240.1"/>
    <property type="molecule type" value="Genomic_DNA"/>
</dbReference>
<feature type="region of interest" description="Disordered" evidence="1">
    <location>
        <begin position="1"/>
        <end position="91"/>
    </location>
</feature>
<feature type="compositionally biased region" description="Polar residues" evidence="1">
    <location>
        <begin position="10"/>
        <end position="25"/>
    </location>
</feature>
<evidence type="ECO:0000313" key="3">
    <source>
        <dbReference type="Proteomes" id="UP001396898"/>
    </source>
</evidence>
<sequence>MSPPQGEAPEQNSALMQNSPSTTPSRDIPSNGDTGGEISDSPSRPGTPERSVKGKRATSGQDRLSNQISISEANGRGEGVNVKRRKRGGKA</sequence>
<feature type="compositionally biased region" description="Basic residues" evidence="1">
    <location>
        <begin position="82"/>
        <end position="91"/>
    </location>
</feature>
<name>A0ABR1R618_9PEZI</name>
<accession>A0ABR1R618</accession>
<feature type="compositionally biased region" description="Polar residues" evidence="1">
    <location>
        <begin position="58"/>
        <end position="72"/>
    </location>
</feature>
<evidence type="ECO:0000313" key="2">
    <source>
        <dbReference type="EMBL" id="KAK8001240.1"/>
    </source>
</evidence>
<comment type="caution">
    <text evidence="2">The sequence shown here is derived from an EMBL/GenBank/DDBJ whole genome shotgun (WGS) entry which is preliminary data.</text>
</comment>
<dbReference type="Proteomes" id="UP001396898">
    <property type="component" value="Unassembled WGS sequence"/>
</dbReference>
<proteinExistence type="predicted"/>
<organism evidence="2 3">
    <name type="scientific">Apiospora marii</name>
    <dbReference type="NCBI Taxonomy" id="335849"/>
    <lineage>
        <taxon>Eukaryota</taxon>
        <taxon>Fungi</taxon>
        <taxon>Dikarya</taxon>
        <taxon>Ascomycota</taxon>
        <taxon>Pezizomycotina</taxon>
        <taxon>Sordariomycetes</taxon>
        <taxon>Xylariomycetidae</taxon>
        <taxon>Amphisphaeriales</taxon>
        <taxon>Apiosporaceae</taxon>
        <taxon>Apiospora</taxon>
    </lineage>
</organism>
<evidence type="ECO:0000256" key="1">
    <source>
        <dbReference type="SAM" id="MobiDB-lite"/>
    </source>
</evidence>
<reference evidence="2 3" key="1">
    <citation type="submission" date="2023-01" db="EMBL/GenBank/DDBJ databases">
        <title>Analysis of 21 Apiospora genomes using comparative genomics revels a genus with tremendous synthesis potential of carbohydrate active enzymes and secondary metabolites.</title>
        <authorList>
            <person name="Sorensen T."/>
        </authorList>
    </citation>
    <scope>NUCLEOTIDE SEQUENCE [LARGE SCALE GENOMIC DNA]</scope>
    <source>
        <strain evidence="2 3">CBS 20057</strain>
    </source>
</reference>
<keyword evidence="3" id="KW-1185">Reference proteome</keyword>
<gene>
    <name evidence="2" type="ORF">PG991_013462</name>
</gene>
<protein>
    <submittedName>
        <fullName evidence="2">Uncharacterized protein</fullName>
    </submittedName>
</protein>